<evidence type="ECO:0000256" key="1">
    <source>
        <dbReference type="SAM" id="MobiDB-lite"/>
    </source>
</evidence>
<gene>
    <name evidence="2" type="ORF">BCR39DRAFT_552424</name>
</gene>
<keyword evidence="3" id="KW-1185">Reference proteome</keyword>
<evidence type="ECO:0000313" key="2">
    <source>
        <dbReference type="EMBL" id="ORY22036.1"/>
    </source>
</evidence>
<feature type="compositionally biased region" description="Polar residues" evidence="1">
    <location>
        <begin position="52"/>
        <end position="64"/>
    </location>
</feature>
<feature type="region of interest" description="Disordered" evidence="1">
    <location>
        <begin position="23"/>
        <end position="132"/>
    </location>
</feature>
<dbReference type="InParanoid" id="A0A1Y2AHQ8"/>
<organism evidence="2 3">
    <name type="scientific">Naematelia encephala</name>
    <dbReference type="NCBI Taxonomy" id="71784"/>
    <lineage>
        <taxon>Eukaryota</taxon>
        <taxon>Fungi</taxon>
        <taxon>Dikarya</taxon>
        <taxon>Basidiomycota</taxon>
        <taxon>Agaricomycotina</taxon>
        <taxon>Tremellomycetes</taxon>
        <taxon>Tremellales</taxon>
        <taxon>Naemateliaceae</taxon>
        <taxon>Naematelia</taxon>
    </lineage>
</organism>
<evidence type="ECO:0000313" key="3">
    <source>
        <dbReference type="Proteomes" id="UP000193986"/>
    </source>
</evidence>
<name>A0A1Y2AHQ8_9TREE</name>
<dbReference type="EMBL" id="MCFC01000099">
    <property type="protein sequence ID" value="ORY22036.1"/>
    <property type="molecule type" value="Genomic_DNA"/>
</dbReference>
<proteinExistence type="predicted"/>
<comment type="caution">
    <text evidence="2">The sequence shown here is derived from an EMBL/GenBank/DDBJ whole genome shotgun (WGS) entry which is preliminary data.</text>
</comment>
<protein>
    <submittedName>
        <fullName evidence="2">Uncharacterized protein</fullName>
    </submittedName>
</protein>
<dbReference type="AlphaFoldDB" id="A0A1Y2AHQ8"/>
<sequence>MQPDAKPTMSDKLTGKFKVLVGKTTHDPNRIIEGTAKETGQAQAINIPIREISNSNSHQNTNGQDSEEEDEGNYKDGEGDGEENKLETQISPPAGMAGSYEREKSLKKEQSKLDGDAFECANGLKKDGKYEV</sequence>
<accession>A0A1Y2AHQ8</accession>
<feature type="compositionally biased region" description="Basic and acidic residues" evidence="1">
    <location>
        <begin position="72"/>
        <end position="86"/>
    </location>
</feature>
<feature type="compositionally biased region" description="Basic and acidic residues" evidence="1">
    <location>
        <begin position="100"/>
        <end position="115"/>
    </location>
</feature>
<dbReference type="Proteomes" id="UP000193986">
    <property type="component" value="Unassembled WGS sequence"/>
</dbReference>
<reference evidence="2 3" key="1">
    <citation type="submission" date="2016-07" db="EMBL/GenBank/DDBJ databases">
        <title>Pervasive Adenine N6-methylation of Active Genes in Fungi.</title>
        <authorList>
            <consortium name="DOE Joint Genome Institute"/>
            <person name="Mondo S.J."/>
            <person name="Dannebaum R.O."/>
            <person name="Kuo R.C."/>
            <person name="Labutti K."/>
            <person name="Haridas S."/>
            <person name="Kuo A."/>
            <person name="Salamov A."/>
            <person name="Ahrendt S.R."/>
            <person name="Lipzen A."/>
            <person name="Sullivan W."/>
            <person name="Andreopoulos W.B."/>
            <person name="Clum A."/>
            <person name="Lindquist E."/>
            <person name="Daum C."/>
            <person name="Ramamoorthy G.K."/>
            <person name="Gryganskyi A."/>
            <person name="Culley D."/>
            <person name="Magnuson J.K."/>
            <person name="James T.Y."/>
            <person name="O'Malley M.A."/>
            <person name="Stajich J.E."/>
            <person name="Spatafora J.W."/>
            <person name="Visel A."/>
            <person name="Grigoriev I.V."/>
        </authorList>
    </citation>
    <scope>NUCLEOTIDE SEQUENCE [LARGE SCALE GENOMIC DNA]</scope>
    <source>
        <strain evidence="2 3">68-887.2</strain>
    </source>
</reference>